<keyword evidence="3 5" id="KW-0807">Transducer</keyword>
<reference evidence="10 11" key="1">
    <citation type="submission" date="2020-04" db="EMBL/GenBank/DDBJ databases">
        <title>Antimicrobial susceptibility and clonality of vaginal-derived multi-drug resistant Mobiluncus isolates in China.</title>
        <authorList>
            <person name="Zhang X."/>
        </authorList>
    </citation>
    <scope>NUCLEOTIDE SEQUENCE [LARGE SCALE GENOMIC DNA]</scope>
    <source>
        <strain evidence="10 11">13</strain>
    </source>
</reference>
<evidence type="ECO:0000256" key="6">
    <source>
        <dbReference type="SAM" id="MobiDB-lite"/>
    </source>
</evidence>
<dbReference type="GO" id="GO:0004888">
    <property type="term" value="F:transmembrane signaling receptor activity"/>
    <property type="evidence" value="ECO:0007669"/>
    <property type="project" value="InterPro"/>
</dbReference>
<feature type="compositionally biased region" description="Polar residues" evidence="6">
    <location>
        <begin position="1"/>
        <end position="11"/>
    </location>
</feature>
<protein>
    <submittedName>
        <fullName evidence="10">Methyl-accepting chemotaxis protein</fullName>
    </submittedName>
</protein>
<dbReference type="SMART" id="SM00283">
    <property type="entry name" value="MA"/>
    <property type="match status" value="1"/>
</dbReference>
<keyword evidence="7" id="KW-0472">Membrane</keyword>
<dbReference type="Proteomes" id="UP000578252">
    <property type="component" value="Unassembled WGS sequence"/>
</dbReference>
<dbReference type="PROSITE" id="PS50111">
    <property type="entry name" value="CHEMOTAXIS_TRANSDUC_2"/>
    <property type="match status" value="1"/>
</dbReference>
<name>A0A7Y0U2B4_9ACTO</name>
<feature type="domain" description="HAMP" evidence="9">
    <location>
        <begin position="255"/>
        <end position="307"/>
    </location>
</feature>
<dbReference type="PRINTS" id="PR00260">
    <property type="entry name" value="CHEMTRNSDUCR"/>
</dbReference>
<organism evidence="10 11">
    <name type="scientific">Mobiluncus mulieris</name>
    <dbReference type="NCBI Taxonomy" id="2052"/>
    <lineage>
        <taxon>Bacteria</taxon>
        <taxon>Bacillati</taxon>
        <taxon>Actinomycetota</taxon>
        <taxon>Actinomycetes</taxon>
        <taxon>Actinomycetales</taxon>
        <taxon>Actinomycetaceae</taxon>
        <taxon>Mobiluncus</taxon>
    </lineage>
</organism>
<keyword evidence="1 7" id="KW-0812">Transmembrane</keyword>
<comment type="similarity">
    <text evidence="4">Belongs to the methyl-accepting chemotaxis (MCP) protein family.</text>
</comment>
<dbReference type="InterPro" id="IPR003660">
    <property type="entry name" value="HAMP_dom"/>
</dbReference>
<dbReference type="PANTHER" id="PTHR32089">
    <property type="entry name" value="METHYL-ACCEPTING CHEMOTAXIS PROTEIN MCPB"/>
    <property type="match status" value="1"/>
</dbReference>
<dbReference type="GO" id="GO:0016020">
    <property type="term" value="C:membrane"/>
    <property type="evidence" value="ECO:0007669"/>
    <property type="project" value="InterPro"/>
</dbReference>
<dbReference type="SUPFAM" id="SSF58104">
    <property type="entry name" value="Methyl-accepting chemotaxis protein (MCP) signaling domain"/>
    <property type="match status" value="1"/>
</dbReference>
<dbReference type="EMBL" id="JABCUR010000008">
    <property type="protein sequence ID" value="NMW65666.1"/>
    <property type="molecule type" value="Genomic_DNA"/>
</dbReference>
<dbReference type="Pfam" id="PF00015">
    <property type="entry name" value="MCPsignal"/>
    <property type="match status" value="1"/>
</dbReference>
<keyword evidence="2 7" id="KW-1133">Transmembrane helix</keyword>
<evidence type="ECO:0000259" key="9">
    <source>
        <dbReference type="PROSITE" id="PS50885"/>
    </source>
</evidence>
<dbReference type="Gene3D" id="1.10.287.950">
    <property type="entry name" value="Methyl-accepting chemotaxis protein"/>
    <property type="match status" value="1"/>
</dbReference>
<dbReference type="RefSeq" id="WP_169772270.1">
    <property type="nucleotide sequence ID" value="NZ_JABCUR010000008.1"/>
</dbReference>
<dbReference type="GO" id="GO:0006935">
    <property type="term" value="P:chemotaxis"/>
    <property type="evidence" value="ECO:0007669"/>
    <property type="project" value="InterPro"/>
</dbReference>
<dbReference type="InterPro" id="IPR004089">
    <property type="entry name" value="MCPsignal_dom"/>
</dbReference>
<evidence type="ECO:0000256" key="3">
    <source>
        <dbReference type="ARBA" id="ARBA00023224"/>
    </source>
</evidence>
<evidence type="ECO:0000256" key="2">
    <source>
        <dbReference type="ARBA" id="ARBA00022989"/>
    </source>
</evidence>
<feature type="transmembrane region" description="Helical" evidence="7">
    <location>
        <begin position="56"/>
        <end position="76"/>
    </location>
</feature>
<dbReference type="GO" id="GO:0007165">
    <property type="term" value="P:signal transduction"/>
    <property type="evidence" value="ECO:0007669"/>
    <property type="project" value="UniProtKB-KW"/>
</dbReference>
<gene>
    <name evidence="10" type="ORF">HHJ78_09090</name>
</gene>
<evidence type="ECO:0000256" key="4">
    <source>
        <dbReference type="ARBA" id="ARBA00029447"/>
    </source>
</evidence>
<proteinExistence type="inferred from homology"/>
<evidence type="ECO:0000259" key="8">
    <source>
        <dbReference type="PROSITE" id="PS50111"/>
    </source>
</evidence>
<evidence type="ECO:0000256" key="7">
    <source>
        <dbReference type="SAM" id="Phobius"/>
    </source>
</evidence>
<comment type="caution">
    <text evidence="10">The sequence shown here is derived from an EMBL/GenBank/DDBJ whole genome shotgun (WGS) entry which is preliminary data.</text>
</comment>
<dbReference type="PANTHER" id="PTHR32089:SF112">
    <property type="entry name" value="LYSOZYME-LIKE PROTEIN-RELATED"/>
    <property type="match status" value="1"/>
</dbReference>
<feature type="transmembrane region" description="Helical" evidence="7">
    <location>
        <begin position="230"/>
        <end position="251"/>
    </location>
</feature>
<sequence>MSENQVTTLENDTIEMAPRETEATPTSARKGGKRAKGQPLEVDTYAKARPPFILQIAYIGIAALACMLIMLVQFVIGIQVYNTKQSAYEVARERTNDAWVLRYEVNYLTELQGRLASEIFNGGGNADATVSEIGTNLNQVNTQIALLDKIDDPQLVALTKDLKAKAADLVGEINQTQQVTQSRDRAKAAAQFEKLFASFKDFDATNDQFRDLQRQELKTDSEQAGAVLPFLRVLCIVEFLVVLGIVAFITYQLTSKIRRRVNSITYAMSELAQGNTTARAEVTSRDEFGQLATSLNHAQETSQANFQKIGGGADSLDSNITTVVGAIHAAMDNINELVAQTEVVSGAAGDVSQSIQTVAAGAEEMGASIREISSNANEASRVANEATETAARTKETVAALAVSSKEIGEVVKTITGISEQTNLLALNATIEAARAGDAGKGFAVVAGEVKDLAGETGKATDVISTKIAAIQEDTAGAVAAIERISEIINQINDYQSTIAAAVEQQSATTSEMSHSVSEAATGASSIADTTGQFVEMTEGVRQTTQVINASTEKMHKLGTEMRHSVNQFKY</sequence>
<accession>A0A7Y0U2B4</accession>
<dbReference type="CDD" id="cd06225">
    <property type="entry name" value="HAMP"/>
    <property type="match status" value="1"/>
</dbReference>
<dbReference type="SMART" id="SM00304">
    <property type="entry name" value="HAMP"/>
    <property type="match status" value="1"/>
</dbReference>
<evidence type="ECO:0000313" key="11">
    <source>
        <dbReference type="Proteomes" id="UP000578252"/>
    </source>
</evidence>
<evidence type="ECO:0000256" key="1">
    <source>
        <dbReference type="ARBA" id="ARBA00022692"/>
    </source>
</evidence>
<evidence type="ECO:0000313" key="10">
    <source>
        <dbReference type="EMBL" id="NMW65666.1"/>
    </source>
</evidence>
<feature type="domain" description="Methyl-accepting transducer" evidence="8">
    <location>
        <begin position="312"/>
        <end position="548"/>
    </location>
</feature>
<dbReference type="PROSITE" id="PS50885">
    <property type="entry name" value="HAMP"/>
    <property type="match status" value="1"/>
</dbReference>
<dbReference type="Pfam" id="PF00672">
    <property type="entry name" value="HAMP"/>
    <property type="match status" value="1"/>
</dbReference>
<dbReference type="AlphaFoldDB" id="A0A7Y0U2B4"/>
<dbReference type="InterPro" id="IPR004090">
    <property type="entry name" value="Chemotax_Me-accpt_rcpt"/>
</dbReference>
<evidence type="ECO:0000256" key="5">
    <source>
        <dbReference type="PROSITE-ProRule" id="PRU00284"/>
    </source>
</evidence>
<feature type="region of interest" description="Disordered" evidence="6">
    <location>
        <begin position="1"/>
        <end position="36"/>
    </location>
</feature>